<feature type="transmembrane region" description="Helical" evidence="1">
    <location>
        <begin position="91"/>
        <end position="112"/>
    </location>
</feature>
<keyword evidence="1" id="KW-0812">Transmembrane</keyword>
<dbReference type="InParanoid" id="A0A4Q1BHT3"/>
<protein>
    <submittedName>
        <fullName evidence="2">Uncharacterized protein</fullName>
    </submittedName>
</protein>
<comment type="caution">
    <text evidence="2">The sequence shown here is derived from an EMBL/GenBank/DDBJ whole genome shotgun (WGS) entry which is preliminary data.</text>
</comment>
<keyword evidence="1" id="KW-0472">Membrane</keyword>
<accession>A0A4Q1BHT3</accession>
<evidence type="ECO:0000256" key="1">
    <source>
        <dbReference type="SAM" id="Phobius"/>
    </source>
</evidence>
<dbReference type="OrthoDB" id="2563763at2759"/>
<gene>
    <name evidence="2" type="ORF">M231_05550</name>
</gene>
<organism evidence="2 3">
    <name type="scientific">Tremella mesenterica</name>
    <name type="common">Jelly fungus</name>
    <dbReference type="NCBI Taxonomy" id="5217"/>
    <lineage>
        <taxon>Eukaryota</taxon>
        <taxon>Fungi</taxon>
        <taxon>Dikarya</taxon>
        <taxon>Basidiomycota</taxon>
        <taxon>Agaricomycotina</taxon>
        <taxon>Tremellomycetes</taxon>
        <taxon>Tremellales</taxon>
        <taxon>Tremellaceae</taxon>
        <taxon>Tremella</taxon>
    </lineage>
</organism>
<dbReference type="EMBL" id="SDIL01000075">
    <property type="protein sequence ID" value="RXK37181.1"/>
    <property type="molecule type" value="Genomic_DNA"/>
</dbReference>
<feature type="transmembrane region" description="Helical" evidence="1">
    <location>
        <begin position="132"/>
        <end position="150"/>
    </location>
</feature>
<name>A0A4Q1BHT3_TREME</name>
<sequence length="213" mass="23406">MSFHPLRQTLRATLIAGLLVFGHVLLGSAASAPRNIVLPLASNLRTTSALIFLTLLWQSFTLLELVDARHTADRFNGEFGMNHIGRDEGRVFGTTAVEFIHNSVLLGAWAAWSTTALDSFSALSMASSLNLELVFLPATATIILISVLLLQTQLVLSIARHAYTHGGIFTSDFWRGRTGWWTERVRLDVENIPSETPTLSVVQVEVPEKLISP</sequence>
<keyword evidence="1" id="KW-1133">Transmembrane helix</keyword>
<dbReference type="Proteomes" id="UP000289152">
    <property type="component" value="Unassembled WGS sequence"/>
</dbReference>
<evidence type="ECO:0000313" key="2">
    <source>
        <dbReference type="EMBL" id="RXK37181.1"/>
    </source>
</evidence>
<evidence type="ECO:0000313" key="3">
    <source>
        <dbReference type="Proteomes" id="UP000289152"/>
    </source>
</evidence>
<keyword evidence="3" id="KW-1185">Reference proteome</keyword>
<reference evidence="2 3" key="1">
    <citation type="submission" date="2016-06" db="EMBL/GenBank/DDBJ databases">
        <title>Evolution of pathogenesis and genome organization in the Tremellales.</title>
        <authorList>
            <person name="Cuomo C."/>
            <person name="Litvintseva A."/>
            <person name="Heitman J."/>
            <person name="Chen Y."/>
            <person name="Sun S."/>
            <person name="Springer D."/>
            <person name="Dromer F."/>
            <person name="Young S."/>
            <person name="Zeng Q."/>
            <person name="Chapman S."/>
            <person name="Gujja S."/>
            <person name="Saif S."/>
            <person name="Birren B."/>
        </authorList>
    </citation>
    <scope>NUCLEOTIDE SEQUENCE [LARGE SCALE GENOMIC DNA]</scope>
    <source>
        <strain evidence="2 3">ATCC 28783</strain>
    </source>
</reference>
<proteinExistence type="predicted"/>
<dbReference type="VEuPathDB" id="FungiDB:TREMEDRAFT_63873"/>
<feature type="transmembrane region" description="Helical" evidence="1">
    <location>
        <begin position="47"/>
        <end position="66"/>
    </location>
</feature>
<dbReference type="AlphaFoldDB" id="A0A4Q1BHT3"/>